<comment type="catalytic activity">
    <reaction evidence="2">
        <text>2,5-diamino-6-hydroxy-4-(5-phosphoribosylamino)-pyrimidine + H2O = 2,5,6-triamino-4-hydroxypyrimidine + D-ribose 5-phosphate</text>
        <dbReference type="Rhea" id="RHEA:23436"/>
        <dbReference type="ChEBI" id="CHEBI:15377"/>
        <dbReference type="ChEBI" id="CHEBI:58614"/>
        <dbReference type="ChEBI" id="CHEBI:78346"/>
        <dbReference type="ChEBI" id="CHEBI:137796"/>
    </reaction>
</comment>
<dbReference type="KEGG" id="eaj:Q3M24_02230"/>
<evidence type="ECO:0000256" key="2">
    <source>
        <dbReference type="ARBA" id="ARBA00000751"/>
    </source>
</evidence>
<dbReference type="InterPro" id="IPR037238">
    <property type="entry name" value="YbiA-like_sf"/>
</dbReference>
<dbReference type="Gene3D" id="1.10.357.40">
    <property type="entry name" value="YbiA-like"/>
    <property type="match status" value="1"/>
</dbReference>
<sequence>MKTEETRTIKELIQSYNAGHRLEYVFFWGHTPPEEGFINQSCLSQWYAAPFKVDGIKFLTAEHYMMYHKARLFGDIDAAAKVVQAENPGEAKKIGRTVQGFQQEEWDKHCTEIAIQGNIAKFGQNNAILTYLLATKNKVLVEASPYDKVWGIGLGYDAKGIGNPLAWRGKNLLGFALMEVRARLVKDSSLT</sequence>
<dbReference type="CDD" id="cd15457">
    <property type="entry name" value="NADAR"/>
    <property type="match status" value="1"/>
</dbReference>
<dbReference type="Pfam" id="PF08719">
    <property type="entry name" value="NADAR"/>
    <property type="match status" value="1"/>
</dbReference>
<reference evidence="4" key="1">
    <citation type="journal article" date="2024" name="Syst. Appl. Microbiol.">
        <title>First single-strain enrichments of Electrothrix cable bacteria, description of E. aestuarii sp. nov. and E. rattekaaiensis sp. nov., and proposal of a cable bacteria taxonomy following the rules of the SeqCode.</title>
        <authorList>
            <person name="Plum-Jensen L.E."/>
            <person name="Schramm A."/>
            <person name="Marshall I.P.G."/>
        </authorList>
    </citation>
    <scope>NUCLEOTIDE SEQUENCE</scope>
    <source>
        <strain evidence="4">Rat1</strain>
    </source>
</reference>
<dbReference type="NCBIfam" id="TIGR02464">
    <property type="entry name" value="ribofla_fusion"/>
    <property type="match status" value="1"/>
</dbReference>
<organism evidence="4">
    <name type="scientific">Candidatus Electrothrix aestuarii</name>
    <dbReference type="NCBI Taxonomy" id="3062594"/>
    <lineage>
        <taxon>Bacteria</taxon>
        <taxon>Pseudomonadati</taxon>
        <taxon>Thermodesulfobacteriota</taxon>
        <taxon>Desulfobulbia</taxon>
        <taxon>Desulfobulbales</taxon>
        <taxon>Desulfobulbaceae</taxon>
        <taxon>Candidatus Electrothrix</taxon>
    </lineage>
</organism>
<reference evidence="4" key="2">
    <citation type="submission" date="2024-06" db="EMBL/GenBank/DDBJ databases">
        <authorList>
            <person name="Plum-Jensen L.E."/>
            <person name="Schramm A."/>
            <person name="Marshall I.P.G."/>
        </authorList>
    </citation>
    <scope>NUCLEOTIDE SEQUENCE</scope>
    <source>
        <strain evidence="4">Rat1</strain>
    </source>
</reference>
<evidence type="ECO:0000259" key="3">
    <source>
        <dbReference type="Pfam" id="PF08719"/>
    </source>
</evidence>
<protein>
    <submittedName>
        <fullName evidence="4">NADAR family protein</fullName>
    </submittedName>
</protein>
<dbReference type="EMBL" id="CP159373">
    <property type="protein sequence ID" value="XCN73592.1"/>
    <property type="molecule type" value="Genomic_DNA"/>
</dbReference>
<name>A0AAU8LWK3_9BACT</name>
<evidence type="ECO:0000313" key="4">
    <source>
        <dbReference type="EMBL" id="XCN73592.1"/>
    </source>
</evidence>
<dbReference type="InterPro" id="IPR012816">
    <property type="entry name" value="NADAR"/>
</dbReference>
<accession>A0AAU8LWK3</accession>
<comment type="catalytic activity">
    <reaction evidence="1">
        <text>5-amino-6-(5-phospho-D-ribosylamino)uracil + H2O = 5,6-diaminouracil + D-ribose 5-phosphate</text>
        <dbReference type="Rhea" id="RHEA:55020"/>
        <dbReference type="ChEBI" id="CHEBI:15377"/>
        <dbReference type="ChEBI" id="CHEBI:46252"/>
        <dbReference type="ChEBI" id="CHEBI:58453"/>
        <dbReference type="ChEBI" id="CHEBI:78346"/>
    </reaction>
</comment>
<gene>
    <name evidence="4" type="ORF">Q3M24_02230</name>
</gene>
<proteinExistence type="predicted"/>
<evidence type="ECO:0000256" key="1">
    <source>
        <dbReference type="ARBA" id="ARBA00000022"/>
    </source>
</evidence>
<feature type="domain" description="NADAR" evidence="3">
    <location>
        <begin position="26"/>
        <end position="184"/>
    </location>
</feature>
<dbReference type="AlphaFoldDB" id="A0AAU8LWK3"/>
<dbReference type="SUPFAM" id="SSF143990">
    <property type="entry name" value="YbiA-like"/>
    <property type="match status" value="1"/>
</dbReference>